<feature type="transmembrane region" description="Helical" evidence="1">
    <location>
        <begin position="100"/>
        <end position="120"/>
    </location>
</feature>
<dbReference type="OrthoDB" id="9812349at2"/>
<reference evidence="2" key="4">
    <citation type="submission" date="2024-05" db="EMBL/GenBank/DDBJ databases">
        <authorList>
            <person name="Sun Q."/>
            <person name="Zhou Y."/>
        </authorList>
    </citation>
    <scope>NUCLEOTIDE SEQUENCE</scope>
    <source>
        <strain evidence="2">CGMCC 1.15931</strain>
    </source>
</reference>
<accession>A0A6I3SWI4</accession>
<keyword evidence="1" id="KW-1133">Transmembrane helix</keyword>
<sequence length="182" mass="19014">MEYQTVQEPAAAASGGNDEYLPRLLAWSGRIGRVRYLAYSSAAVIAVLLVAGLSGGLLGVAGLGATSLLGLVQGVVGIAMMVASFVIARRRFNDMGRSGWWSVLLVVPLANVIATLWLVFGKGDSGPNAFGPRPAPNTRGVIIVAWIVPVLLLGVVVAGAMRGYQQGGDDYRVRPSTGSQTF</sequence>
<dbReference type="PANTHER" id="PTHR34980">
    <property type="entry name" value="INNER MEMBRANE PROTEIN-RELATED-RELATED"/>
    <property type="match status" value="1"/>
</dbReference>
<keyword evidence="1" id="KW-0812">Transmembrane</keyword>
<evidence type="ECO:0000313" key="2">
    <source>
        <dbReference type="EMBL" id="GGC16373.1"/>
    </source>
</evidence>
<comment type="caution">
    <text evidence="3">The sequence shown here is derived from an EMBL/GenBank/DDBJ whole genome shotgun (WGS) entry which is preliminary data.</text>
</comment>
<name>A0A6I3SWI4_9BURK</name>
<feature type="transmembrane region" description="Helical" evidence="1">
    <location>
        <begin position="36"/>
        <end position="61"/>
    </location>
</feature>
<dbReference type="InterPro" id="IPR008523">
    <property type="entry name" value="DUF805"/>
</dbReference>
<reference evidence="3 4" key="3">
    <citation type="submission" date="2019-11" db="EMBL/GenBank/DDBJ databases">
        <title>Type strains purchased from KCTC, JCM and DSMZ.</title>
        <authorList>
            <person name="Lu H."/>
        </authorList>
    </citation>
    <scope>NUCLEOTIDE SEQUENCE [LARGE SCALE GENOMIC DNA]</scope>
    <source>
        <strain evidence="3 4">KCTC 52429</strain>
    </source>
</reference>
<keyword evidence="5" id="KW-1185">Reference proteome</keyword>
<organism evidence="3 4">
    <name type="scientific">Pseudoduganella buxea</name>
    <dbReference type="NCBI Taxonomy" id="1949069"/>
    <lineage>
        <taxon>Bacteria</taxon>
        <taxon>Pseudomonadati</taxon>
        <taxon>Pseudomonadota</taxon>
        <taxon>Betaproteobacteria</taxon>
        <taxon>Burkholderiales</taxon>
        <taxon>Oxalobacteraceae</taxon>
        <taxon>Telluria group</taxon>
        <taxon>Pseudoduganella</taxon>
    </lineage>
</organism>
<reference evidence="5" key="2">
    <citation type="journal article" date="2019" name="Int. J. Syst. Evol. Microbiol.">
        <title>The Global Catalogue of Microorganisms (GCM) 10K type strain sequencing project: providing services to taxonomists for standard genome sequencing and annotation.</title>
        <authorList>
            <consortium name="The Broad Institute Genomics Platform"/>
            <consortium name="The Broad Institute Genome Sequencing Center for Infectious Disease"/>
            <person name="Wu L."/>
            <person name="Ma J."/>
        </authorList>
    </citation>
    <scope>NUCLEOTIDE SEQUENCE [LARGE SCALE GENOMIC DNA]</scope>
    <source>
        <strain evidence="5">CGMCC 1.15931</strain>
    </source>
</reference>
<keyword evidence="1" id="KW-0472">Membrane</keyword>
<dbReference type="EMBL" id="WNKZ01000019">
    <property type="protein sequence ID" value="MTV52896.1"/>
    <property type="molecule type" value="Genomic_DNA"/>
</dbReference>
<reference evidence="2" key="1">
    <citation type="journal article" date="2014" name="Int. J. Syst. Evol. Microbiol.">
        <title>Complete genome of a new Firmicutes species belonging to the dominant human colonic microbiota ('Ruminococcus bicirculans') reveals two chromosomes and a selective capacity to utilize plant glucans.</title>
        <authorList>
            <consortium name="NISC Comparative Sequencing Program"/>
            <person name="Wegmann U."/>
            <person name="Louis P."/>
            <person name="Goesmann A."/>
            <person name="Henrissat B."/>
            <person name="Duncan S.H."/>
            <person name="Flint H.J."/>
        </authorList>
    </citation>
    <scope>NUCLEOTIDE SEQUENCE</scope>
    <source>
        <strain evidence="2">CGMCC 1.15931</strain>
    </source>
</reference>
<dbReference type="GO" id="GO:0005886">
    <property type="term" value="C:plasma membrane"/>
    <property type="evidence" value="ECO:0007669"/>
    <property type="project" value="TreeGrafter"/>
</dbReference>
<dbReference type="AlphaFoldDB" id="A0A6I3SWI4"/>
<evidence type="ECO:0000313" key="3">
    <source>
        <dbReference type="EMBL" id="MTV52896.1"/>
    </source>
</evidence>
<protein>
    <submittedName>
        <fullName evidence="3">DUF805 domain-containing protein</fullName>
    </submittedName>
</protein>
<dbReference type="Proteomes" id="UP000430634">
    <property type="component" value="Unassembled WGS sequence"/>
</dbReference>
<feature type="transmembrane region" description="Helical" evidence="1">
    <location>
        <begin position="67"/>
        <end position="88"/>
    </location>
</feature>
<dbReference type="Proteomes" id="UP000622638">
    <property type="component" value="Unassembled WGS sequence"/>
</dbReference>
<evidence type="ECO:0000256" key="1">
    <source>
        <dbReference type="SAM" id="Phobius"/>
    </source>
</evidence>
<dbReference type="EMBL" id="BMKG01000021">
    <property type="protein sequence ID" value="GGC16373.1"/>
    <property type="molecule type" value="Genomic_DNA"/>
</dbReference>
<evidence type="ECO:0000313" key="4">
    <source>
        <dbReference type="Proteomes" id="UP000430634"/>
    </source>
</evidence>
<dbReference type="Pfam" id="PF05656">
    <property type="entry name" value="DUF805"/>
    <property type="match status" value="1"/>
</dbReference>
<feature type="transmembrane region" description="Helical" evidence="1">
    <location>
        <begin position="140"/>
        <end position="164"/>
    </location>
</feature>
<dbReference type="RefSeq" id="WP_155470220.1">
    <property type="nucleotide sequence ID" value="NZ_BMKG01000021.1"/>
</dbReference>
<proteinExistence type="predicted"/>
<dbReference type="PANTHER" id="PTHR34980:SF3">
    <property type="entry name" value="BLR8105 PROTEIN"/>
    <property type="match status" value="1"/>
</dbReference>
<gene>
    <name evidence="2" type="ORF">GCM10011572_42140</name>
    <name evidence="3" type="ORF">GM672_09150</name>
</gene>
<evidence type="ECO:0000313" key="5">
    <source>
        <dbReference type="Proteomes" id="UP000622638"/>
    </source>
</evidence>